<evidence type="ECO:0000313" key="3">
    <source>
        <dbReference type="EMBL" id="MFD0929384.1"/>
    </source>
</evidence>
<organism evidence="3 4">
    <name type="scientific">Methylophilus glucosoxydans</name>
    <dbReference type="NCBI Taxonomy" id="752553"/>
    <lineage>
        <taxon>Bacteria</taxon>
        <taxon>Pseudomonadati</taxon>
        <taxon>Pseudomonadota</taxon>
        <taxon>Betaproteobacteria</taxon>
        <taxon>Nitrosomonadales</taxon>
        <taxon>Methylophilaceae</taxon>
        <taxon>Methylophilus</taxon>
    </lineage>
</organism>
<dbReference type="EMBL" id="JBHTJW010000002">
    <property type="protein sequence ID" value="MFD0929384.1"/>
    <property type="molecule type" value="Genomic_DNA"/>
</dbReference>
<feature type="region of interest" description="Disordered" evidence="1">
    <location>
        <begin position="26"/>
        <end position="56"/>
    </location>
</feature>
<protein>
    <submittedName>
        <fullName evidence="3">Uncharacterized protein</fullName>
    </submittedName>
</protein>
<accession>A0ABW3GL66</accession>
<name>A0ABW3GL66_9PROT</name>
<sequence>MRYSELFLSLTCSFLVVACSEDAPSQVSTALPLPPSDVSSNDLVPPADAMPAAGGTRPVQLMQVSNTTLTMSQAELDKLYLEARQHVREAVDSPTEERY</sequence>
<keyword evidence="4" id="KW-1185">Reference proteome</keyword>
<proteinExistence type="predicted"/>
<evidence type="ECO:0000313" key="4">
    <source>
        <dbReference type="Proteomes" id="UP001597106"/>
    </source>
</evidence>
<evidence type="ECO:0000256" key="2">
    <source>
        <dbReference type="SAM" id="SignalP"/>
    </source>
</evidence>
<evidence type="ECO:0000256" key="1">
    <source>
        <dbReference type="SAM" id="MobiDB-lite"/>
    </source>
</evidence>
<comment type="caution">
    <text evidence="3">The sequence shown here is derived from an EMBL/GenBank/DDBJ whole genome shotgun (WGS) entry which is preliminary data.</text>
</comment>
<feature type="signal peptide" evidence="2">
    <location>
        <begin position="1"/>
        <end position="18"/>
    </location>
</feature>
<dbReference type="RefSeq" id="WP_379074916.1">
    <property type="nucleotide sequence ID" value="NZ_JBHTJW010000002.1"/>
</dbReference>
<gene>
    <name evidence="3" type="ORF">ACFQ1T_06280</name>
</gene>
<keyword evidence="2" id="KW-0732">Signal</keyword>
<reference evidence="4" key="1">
    <citation type="journal article" date="2019" name="Int. J. Syst. Evol. Microbiol.">
        <title>The Global Catalogue of Microorganisms (GCM) 10K type strain sequencing project: providing services to taxonomists for standard genome sequencing and annotation.</title>
        <authorList>
            <consortium name="The Broad Institute Genomics Platform"/>
            <consortium name="The Broad Institute Genome Sequencing Center for Infectious Disease"/>
            <person name="Wu L."/>
            <person name="Ma J."/>
        </authorList>
    </citation>
    <scope>NUCLEOTIDE SEQUENCE [LARGE SCALE GENOMIC DNA]</scope>
    <source>
        <strain evidence="4">CCUG 59685</strain>
    </source>
</reference>
<dbReference type="Proteomes" id="UP001597106">
    <property type="component" value="Unassembled WGS sequence"/>
</dbReference>
<dbReference type="PROSITE" id="PS51257">
    <property type="entry name" value="PROKAR_LIPOPROTEIN"/>
    <property type="match status" value="1"/>
</dbReference>
<feature type="chain" id="PRO_5046125665" evidence="2">
    <location>
        <begin position="19"/>
        <end position="99"/>
    </location>
</feature>